<organism evidence="3 4">
    <name type="scientific">Caballeronia glebae</name>
    <dbReference type="NCBI Taxonomy" id="1777143"/>
    <lineage>
        <taxon>Bacteria</taxon>
        <taxon>Pseudomonadati</taxon>
        <taxon>Pseudomonadota</taxon>
        <taxon>Betaproteobacteria</taxon>
        <taxon>Burkholderiales</taxon>
        <taxon>Burkholderiaceae</taxon>
        <taxon>Caballeronia</taxon>
    </lineage>
</organism>
<gene>
    <name evidence="3" type="ORF">AWB82_05650</name>
</gene>
<dbReference type="InterPro" id="IPR050855">
    <property type="entry name" value="NDM-1-like"/>
</dbReference>
<comment type="caution">
    <text evidence="3">The sequence shown here is derived from an EMBL/GenBank/DDBJ whole genome shotgun (WGS) entry which is preliminary data.</text>
</comment>
<dbReference type="EMBL" id="FCOJ02000054">
    <property type="protein sequence ID" value="SAK84106.1"/>
    <property type="molecule type" value="Genomic_DNA"/>
</dbReference>
<sequence length="370" mass="41030">MTPPAAARLRYPLDAVPLDDGAVEVAPGVLWMRLPVPGSLTHINVWAIEDGDGWAIVDTGLSVPGADVRWEALLGGPLGGRRVTRVLVTHLHADHVGMAGWLTQRFDCSLWMTRIEYLTCRSNVADVGREAPRDGIRFYRRAGWDDATIVRYRERFGRFARMIGALPDSFCRLEEGARLRIGAHDWQIVIGRGHTPEHACLHCPALRVLISGDQVLPRISSNVSVHPIEPNADPLGEWLASIARLKTSIPADVLVLPAHNEPFRGLHDRLDRLEYGVLRGLERLRDRLRDGPKRAVDVFGTLFASRVDTDDPMRYTLATGEALAFLNFLVVRGQASGRCDAQGVMWYRLNEPAAHGDAGAHHIQKPSFPD</sequence>
<evidence type="ECO:0000259" key="2">
    <source>
        <dbReference type="SMART" id="SM00849"/>
    </source>
</evidence>
<dbReference type="PANTHER" id="PTHR42951:SF4">
    <property type="entry name" value="ACYL-COENZYME A THIOESTERASE MBLAC2"/>
    <property type="match status" value="1"/>
</dbReference>
<reference evidence="3" key="1">
    <citation type="submission" date="2016-01" db="EMBL/GenBank/DDBJ databases">
        <authorList>
            <person name="Peeters C."/>
        </authorList>
    </citation>
    <scope>NUCLEOTIDE SEQUENCE [LARGE SCALE GENOMIC DNA]</scope>
    <source>
        <strain evidence="3">LMG 29325</strain>
    </source>
</reference>
<dbReference type="InterPro" id="IPR001279">
    <property type="entry name" value="Metallo-B-lactamas"/>
</dbReference>
<dbReference type="InterPro" id="IPR036388">
    <property type="entry name" value="WH-like_DNA-bd_sf"/>
</dbReference>
<dbReference type="RefSeq" id="WP_086972634.1">
    <property type="nucleotide sequence ID" value="NZ_FCOJ02000054.1"/>
</dbReference>
<proteinExistence type="inferred from homology"/>
<dbReference type="SUPFAM" id="SSF56281">
    <property type="entry name" value="Metallo-hydrolase/oxidoreductase"/>
    <property type="match status" value="1"/>
</dbReference>
<dbReference type="SMART" id="SM00849">
    <property type="entry name" value="Lactamase_B"/>
    <property type="match status" value="1"/>
</dbReference>
<dbReference type="STRING" id="1777143.AWB82_05650"/>
<dbReference type="PANTHER" id="PTHR42951">
    <property type="entry name" value="METALLO-BETA-LACTAMASE DOMAIN-CONTAINING"/>
    <property type="match status" value="1"/>
</dbReference>
<keyword evidence="4" id="KW-1185">Reference proteome</keyword>
<protein>
    <submittedName>
        <fullName evidence="3">Metallo-beta-lactamase superfamily protein</fullName>
    </submittedName>
</protein>
<dbReference type="Pfam" id="PF00753">
    <property type="entry name" value="Lactamase_B"/>
    <property type="match status" value="1"/>
</dbReference>
<dbReference type="InterPro" id="IPR036866">
    <property type="entry name" value="RibonucZ/Hydroxyglut_hydro"/>
</dbReference>
<name>A0A158CQI4_9BURK</name>
<feature type="domain" description="Metallo-beta-lactamase" evidence="2">
    <location>
        <begin position="42"/>
        <end position="259"/>
    </location>
</feature>
<dbReference type="Gene3D" id="1.10.10.10">
    <property type="entry name" value="Winged helix-like DNA-binding domain superfamily/Winged helix DNA-binding domain"/>
    <property type="match status" value="1"/>
</dbReference>
<evidence type="ECO:0000256" key="1">
    <source>
        <dbReference type="ARBA" id="ARBA00005250"/>
    </source>
</evidence>
<dbReference type="AlphaFoldDB" id="A0A158CQI4"/>
<dbReference type="OrthoDB" id="2971563at2"/>
<comment type="similarity">
    <text evidence="1">Belongs to the metallo-beta-lactamase superfamily. Class-B beta-lactamase family.</text>
</comment>
<dbReference type="Proteomes" id="UP000054596">
    <property type="component" value="Unassembled WGS sequence"/>
</dbReference>
<dbReference type="GO" id="GO:0017001">
    <property type="term" value="P:antibiotic catabolic process"/>
    <property type="evidence" value="ECO:0007669"/>
    <property type="project" value="UniProtKB-ARBA"/>
</dbReference>
<accession>A0A158CQI4</accession>
<dbReference type="Gene3D" id="3.60.15.10">
    <property type="entry name" value="Ribonuclease Z/Hydroxyacylglutathione hydrolase-like"/>
    <property type="match status" value="1"/>
</dbReference>
<evidence type="ECO:0000313" key="4">
    <source>
        <dbReference type="Proteomes" id="UP000054596"/>
    </source>
</evidence>
<evidence type="ECO:0000313" key="3">
    <source>
        <dbReference type="EMBL" id="SAK84106.1"/>
    </source>
</evidence>